<dbReference type="PANTHER" id="PTHR13371:SF0">
    <property type="entry name" value="CENTROSOMAL PROTEIN OF 104 KDA"/>
    <property type="match status" value="1"/>
</dbReference>
<evidence type="ECO:0000256" key="2">
    <source>
        <dbReference type="SAM" id="MobiDB-lite"/>
    </source>
</evidence>
<name>A0AAV5TZR1_9BILA</name>
<dbReference type="InterPro" id="IPR001943">
    <property type="entry name" value="UVR_dom"/>
</dbReference>
<evidence type="ECO:0000259" key="3">
    <source>
        <dbReference type="PROSITE" id="PS50151"/>
    </source>
</evidence>
<dbReference type="GO" id="GO:0005929">
    <property type="term" value="C:cilium"/>
    <property type="evidence" value="ECO:0007669"/>
    <property type="project" value="TreeGrafter"/>
</dbReference>
<keyword evidence="1" id="KW-0175">Coiled coil</keyword>
<evidence type="ECO:0000313" key="4">
    <source>
        <dbReference type="EMBL" id="GMS99746.1"/>
    </source>
</evidence>
<evidence type="ECO:0000256" key="1">
    <source>
        <dbReference type="SAM" id="Coils"/>
    </source>
</evidence>
<dbReference type="EMBL" id="BTSX01000005">
    <property type="protein sequence ID" value="GMS99746.1"/>
    <property type="molecule type" value="Genomic_DNA"/>
</dbReference>
<feature type="region of interest" description="Disordered" evidence="2">
    <location>
        <begin position="335"/>
        <end position="449"/>
    </location>
</feature>
<feature type="compositionally biased region" description="Basic residues" evidence="2">
    <location>
        <begin position="439"/>
        <end position="449"/>
    </location>
</feature>
<organism evidence="4 5">
    <name type="scientific">Pristionchus entomophagus</name>
    <dbReference type="NCBI Taxonomy" id="358040"/>
    <lineage>
        <taxon>Eukaryota</taxon>
        <taxon>Metazoa</taxon>
        <taxon>Ecdysozoa</taxon>
        <taxon>Nematoda</taxon>
        <taxon>Chromadorea</taxon>
        <taxon>Rhabditida</taxon>
        <taxon>Rhabditina</taxon>
        <taxon>Diplogasteromorpha</taxon>
        <taxon>Diplogasteroidea</taxon>
        <taxon>Neodiplogasteridae</taxon>
        <taxon>Pristionchus</taxon>
    </lineage>
</organism>
<reference evidence="4" key="1">
    <citation type="submission" date="2023-10" db="EMBL/GenBank/DDBJ databases">
        <title>Genome assembly of Pristionchus species.</title>
        <authorList>
            <person name="Yoshida K."/>
            <person name="Sommer R.J."/>
        </authorList>
    </citation>
    <scope>NUCLEOTIDE SEQUENCE</scope>
    <source>
        <strain evidence="4">RS0144</strain>
    </source>
</reference>
<accession>A0AAV5TZR1</accession>
<feature type="coiled-coil region" evidence="1">
    <location>
        <begin position="214"/>
        <end position="241"/>
    </location>
</feature>
<protein>
    <recommendedName>
        <fullName evidence="3">UVR domain-containing protein</fullName>
    </recommendedName>
</protein>
<dbReference type="Proteomes" id="UP001432027">
    <property type="component" value="Unassembled WGS sequence"/>
</dbReference>
<feature type="compositionally biased region" description="Low complexity" evidence="2">
    <location>
        <begin position="347"/>
        <end position="368"/>
    </location>
</feature>
<feature type="compositionally biased region" description="Low complexity" evidence="2">
    <location>
        <begin position="419"/>
        <end position="433"/>
    </location>
</feature>
<feature type="domain" description="UVR" evidence="3">
    <location>
        <begin position="225"/>
        <end position="260"/>
    </location>
</feature>
<dbReference type="InterPro" id="IPR048739">
    <property type="entry name" value="CEP104_N"/>
</dbReference>
<feature type="compositionally biased region" description="Basic and acidic residues" evidence="2">
    <location>
        <begin position="408"/>
        <end position="417"/>
    </location>
</feature>
<dbReference type="Pfam" id="PF21038">
    <property type="entry name" value="CEP104_N"/>
    <property type="match status" value="1"/>
</dbReference>
<proteinExistence type="predicted"/>
<dbReference type="InterPro" id="IPR052607">
    <property type="entry name" value="CEP104-like"/>
</dbReference>
<comment type="caution">
    <text evidence="4">The sequence shown here is derived from an EMBL/GenBank/DDBJ whole genome shotgun (WGS) entry which is preliminary data.</text>
</comment>
<dbReference type="AlphaFoldDB" id="A0AAV5TZR1"/>
<dbReference type="PANTHER" id="PTHR13371">
    <property type="entry name" value="GLYCINE-, GLUTAMATE-, THIENYLCYCLOHEXYLPIPERIDINE-BINDING PROTEIN"/>
    <property type="match status" value="1"/>
</dbReference>
<gene>
    <name evidence="4" type="ORF">PENTCL1PPCAC_21919</name>
</gene>
<dbReference type="PROSITE" id="PS50151">
    <property type="entry name" value="UVR"/>
    <property type="match status" value="1"/>
</dbReference>
<keyword evidence="5" id="KW-1185">Reference proteome</keyword>
<evidence type="ECO:0000313" key="5">
    <source>
        <dbReference type="Proteomes" id="UP001432027"/>
    </source>
</evidence>
<sequence>MGTAHEDIEYRVVRTPTETDLEKIKLNLLVEEPWISEKSCKYPQELTIVLRKESNIEKAQLLSHNSFIAHKIDLFAGRAYGTKKEFWKQLGTVTLKGVKSSDTKHELKTVYLDEICNSFRLKLHHNYEHKLANPHNQVGIVQFRLFGRNLAMANEMDAFKYIDKRMKKNREGKEQKERDIDHTYSDEIEGVLEAMERSKERAIQVSDFQLAKSAQFGIRTLTKAKKEMEELEKDQGEAVKNDDFERAHDIRQEMKTFRANILSSVDPQLIDDLPPNDPLHSKTTPNDNMGIYRPRELFDNQVEVYPPPHPKLFEPIKLSPTEKYAPLDLNFLVPPKASKNRENSAESTRSVSLNSSLSSPLPRGSFSSHRSHSPIHPPLHSSIPKKNVSNRVDSPGERTLKGILRRPLSVDRSERSLHRTPSPLPSSAASSTRSTDRSGKKKRLASAHR</sequence>